<protein>
    <recommendedName>
        <fullName evidence="3">STAS/SEC14 domain-containing protein</fullName>
    </recommendedName>
</protein>
<name>A0ABS8W9Z4_9GAMM</name>
<dbReference type="EMBL" id="JAIMJA010000013">
    <property type="protein sequence ID" value="MCE2595837.1"/>
    <property type="molecule type" value="Genomic_DNA"/>
</dbReference>
<organism evidence="1 2">
    <name type="scientific">Motilimonas cestriensis</name>
    <dbReference type="NCBI Taxonomy" id="2742685"/>
    <lineage>
        <taxon>Bacteria</taxon>
        <taxon>Pseudomonadati</taxon>
        <taxon>Pseudomonadota</taxon>
        <taxon>Gammaproteobacteria</taxon>
        <taxon>Alteromonadales</taxon>
        <taxon>Alteromonadales genera incertae sedis</taxon>
        <taxon>Motilimonas</taxon>
    </lineage>
</organism>
<proteinExistence type="predicted"/>
<gene>
    <name evidence="1" type="ORF">K6Y31_13575</name>
</gene>
<dbReference type="Proteomes" id="UP001201273">
    <property type="component" value="Unassembled WGS sequence"/>
</dbReference>
<comment type="caution">
    <text evidence="1">The sequence shown here is derived from an EMBL/GenBank/DDBJ whole genome shotgun (WGS) entry which is preliminary data.</text>
</comment>
<evidence type="ECO:0000313" key="1">
    <source>
        <dbReference type="EMBL" id="MCE2595837.1"/>
    </source>
</evidence>
<evidence type="ECO:0008006" key="3">
    <source>
        <dbReference type="Google" id="ProtNLM"/>
    </source>
</evidence>
<evidence type="ECO:0000313" key="2">
    <source>
        <dbReference type="Proteomes" id="UP001201273"/>
    </source>
</evidence>
<dbReference type="RefSeq" id="WP_233053501.1">
    <property type="nucleotide sequence ID" value="NZ_JAIMJA010000013.1"/>
</dbReference>
<reference evidence="1 2" key="1">
    <citation type="journal article" date="2022" name="Environ. Microbiol. Rep.">
        <title>Eco-phylogenetic analyses reveal divergent evolution of vitamin B12 metabolism in the marine bacterial family 'Psychromonadaceae'.</title>
        <authorList>
            <person name="Jin X."/>
            <person name="Yang Y."/>
            <person name="Cao H."/>
            <person name="Gao B."/>
            <person name="Zhao Z."/>
        </authorList>
    </citation>
    <scope>NUCLEOTIDE SEQUENCE [LARGE SCALE GENOMIC DNA]</scope>
    <source>
        <strain evidence="1 2">MKS20</strain>
    </source>
</reference>
<sequence>MPLSSKRMNDGGIIITGTDIINFSDVKTIKTALYSDNQNIKNIHYQVFDYRQAIDFDLSHEDIWQIALQDKAALAVNPHLLIAVVCTKDVIYGLSRMWSAYTETAPLNTGVFRDFDAAQEWVMQRQISQALSIR</sequence>
<accession>A0ABS8W9Z4</accession>
<keyword evidence="2" id="KW-1185">Reference proteome</keyword>